<keyword evidence="2" id="KW-0238">DNA-binding</keyword>
<keyword evidence="1" id="KW-0805">Transcription regulation</keyword>
<dbReference type="InterPro" id="IPR009057">
    <property type="entry name" value="Homeodomain-like_sf"/>
</dbReference>
<accession>G2PFY9</accession>
<dbReference type="InterPro" id="IPR020449">
    <property type="entry name" value="Tscrpt_reg_AraC-type_HTH"/>
</dbReference>
<dbReference type="InterPro" id="IPR050204">
    <property type="entry name" value="AraC_XylS_family_regulators"/>
</dbReference>
<dbReference type="GO" id="GO:0003700">
    <property type="term" value="F:DNA-binding transcription factor activity"/>
    <property type="evidence" value="ECO:0007669"/>
    <property type="project" value="InterPro"/>
</dbReference>
<evidence type="ECO:0000313" key="7">
    <source>
        <dbReference type="Proteomes" id="UP000008703"/>
    </source>
</evidence>
<dbReference type="GO" id="GO:0043565">
    <property type="term" value="F:sequence-specific DNA binding"/>
    <property type="evidence" value="ECO:0007669"/>
    <property type="project" value="InterPro"/>
</dbReference>
<dbReference type="Pfam" id="PF14525">
    <property type="entry name" value="AraC_binding_2"/>
    <property type="match status" value="1"/>
</dbReference>
<dbReference type="EMBL" id="CP002994">
    <property type="protein sequence ID" value="AEM85144.1"/>
    <property type="molecule type" value="Genomic_DNA"/>
</dbReference>
<dbReference type="SUPFAM" id="SSF46689">
    <property type="entry name" value="Homeodomain-like"/>
    <property type="match status" value="1"/>
</dbReference>
<feature type="domain" description="HTH araC/xylS-type" evidence="5">
    <location>
        <begin position="218"/>
        <end position="319"/>
    </location>
</feature>
<dbReference type="PANTHER" id="PTHR46796">
    <property type="entry name" value="HTH-TYPE TRANSCRIPTIONAL ACTIVATOR RHAS-RELATED"/>
    <property type="match status" value="1"/>
</dbReference>
<evidence type="ECO:0000259" key="5">
    <source>
        <dbReference type="PROSITE" id="PS01124"/>
    </source>
</evidence>
<reference evidence="6" key="1">
    <citation type="submission" date="2011-08" db="EMBL/GenBank/DDBJ databases">
        <title>Complete sequence of chromosome of Streptomyces violaceusniger Tu 4113.</title>
        <authorList>
            <consortium name="US DOE Joint Genome Institute"/>
            <person name="Lucas S."/>
            <person name="Han J."/>
            <person name="Lapidus A."/>
            <person name="Cheng J.-F."/>
            <person name="Goodwin L."/>
            <person name="Pitluck S."/>
            <person name="Peters L."/>
            <person name="Ivanova N."/>
            <person name="Daligault H."/>
            <person name="Detter J.C."/>
            <person name="Han C."/>
            <person name="Tapia R."/>
            <person name="Land M."/>
            <person name="Hauser L."/>
            <person name="Kyrpides N."/>
            <person name="Ivanova N."/>
            <person name="Pagani I."/>
            <person name="Hagen A."/>
            <person name="Katz L."/>
            <person name="Fiedler H.-P."/>
            <person name="Keasling J."/>
            <person name="Fortman J."/>
            <person name="Woyke T."/>
        </authorList>
    </citation>
    <scope>NUCLEOTIDE SEQUENCE [LARGE SCALE GENOMIC DNA]</scope>
    <source>
        <strain evidence="6">Tu 4113</strain>
    </source>
</reference>
<dbReference type="Pfam" id="PF12833">
    <property type="entry name" value="HTH_18"/>
    <property type="match status" value="1"/>
</dbReference>
<evidence type="ECO:0000256" key="4">
    <source>
        <dbReference type="SAM" id="MobiDB-lite"/>
    </source>
</evidence>
<evidence type="ECO:0000256" key="3">
    <source>
        <dbReference type="ARBA" id="ARBA00023163"/>
    </source>
</evidence>
<protein>
    <submittedName>
        <fullName evidence="6">Transcriptional regulator, AraC family</fullName>
    </submittedName>
</protein>
<sequence>MLTTVLNTAHLPPADREMAWAETTGQALMATRISFLEPDRIEARIQTMPLGPVQLTVMSYTPLSSRRTPRLIRQSDPEMYQIALTIAGQQSIEQARMYASIGPGDLLLYDSSRPFTAIAGPNPPGARAMLLQFPRRLLPLPEKAVAPLCGTVLPGRAGVGRLLCQMLTGLADTHADLTSADSTRLGTTAVDLAAALLAHHTDRQTLIPAGSRQRALFEQISSYITTHLHDPGLTPGAIAATHFISTRYLHRIFQQHGATVGDVIRQQRLARCRRDLADPSQHSVPIAAIAMRWGYPRPSDFTRAFRAASGMTPSEYRSAGGEAESSRSTS</sequence>
<dbReference type="RefSeq" id="WP_014058630.1">
    <property type="nucleotide sequence ID" value="NC_015957.1"/>
</dbReference>
<dbReference type="InterPro" id="IPR018060">
    <property type="entry name" value="HTH_AraC"/>
</dbReference>
<dbReference type="AlphaFoldDB" id="G2PFY9"/>
<keyword evidence="7" id="KW-1185">Reference proteome</keyword>
<evidence type="ECO:0000256" key="1">
    <source>
        <dbReference type="ARBA" id="ARBA00023015"/>
    </source>
</evidence>
<dbReference type="PRINTS" id="PR00032">
    <property type="entry name" value="HTHARAC"/>
</dbReference>
<dbReference type="HOGENOM" id="CLU_049704_1_1_11"/>
<dbReference type="PROSITE" id="PS01124">
    <property type="entry name" value="HTH_ARAC_FAMILY_2"/>
    <property type="match status" value="1"/>
</dbReference>
<dbReference type="KEGG" id="svl:Strvi_5630"/>
<gene>
    <name evidence="6" type="ORF">Strvi_5630</name>
</gene>
<feature type="region of interest" description="Disordered" evidence="4">
    <location>
        <begin position="311"/>
        <end position="330"/>
    </location>
</feature>
<dbReference type="eggNOG" id="COG2207">
    <property type="taxonomic scope" value="Bacteria"/>
</dbReference>
<dbReference type="InterPro" id="IPR035418">
    <property type="entry name" value="AraC-bd_2"/>
</dbReference>
<evidence type="ECO:0000313" key="6">
    <source>
        <dbReference type="EMBL" id="AEM85144.1"/>
    </source>
</evidence>
<keyword evidence="3" id="KW-0804">Transcription</keyword>
<dbReference type="Proteomes" id="UP000008703">
    <property type="component" value="Chromosome"/>
</dbReference>
<dbReference type="Gene3D" id="1.10.10.60">
    <property type="entry name" value="Homeodomain-like"/>
    <property type="match status" value="1"/>
</dbReference>
<dbReference type="SMART" id="SM00342">
    <property type="entry name" value="HTH_ARAC"/>
    <property type="match status" value="1"/>
</dbReference>
<dbReference type="PANTHER" id="PTHR46796:SF6">
    <property type="entry name" value="ARAC SUBFAMILY"/>
    <property type="match status" value="1"/>
</dbReference>
<evidence type="ECO:0000256" key="2">
    <source>
        <dbReference type="ARBA" id="ARBA00023125"/>
    </source>
</evidence>
<name>G2PFY9_STRV4</name>
<proteinExistence type="predicted"/>
<organism evidence="6 7">
    <name type="scientific">Streptomyces violaceusniger (strain Tu 4113)</name>
    <dbReference type="NCBI Taxonomy" id="653045"/>
    <lineage>
        <taxon>Bacteria</taxon>
        <taxon>Bacillati</taxon>
        <taxon>Actinomycetota</taxon>
        <taxon>Actinomycetes</taxon>
        <taxon>Kitasatosporales</taxon>
        <taxon>Streptomycetaceae</taxon>
        <taxon>Streptomyces</taxon>
        <taxon>Streptomyces violaceusniger group</taxon>
    </lineage>
</organism>